<evidence type="ECO:0000256" key="5">
    <source>
        <dbReference type="SAM" id="MobiDB-lite"/>
    </source>
</evidence>
<feature type="region of interest" description="Disordered" evidence="5">
    <location>
        <begin position="268"/>
        <end position="332"/>
    </location>
</feature>
<reference evidence="7" key="1">
    <citation type="submission" date="2020-05" db="EMBL/GenBank/DDBJ databases">
        <title>Phylogenomic resolution of chytrid fungi.</title>
        <authorList>
            <person name="Stajich J.E."/>
            <person name="Amses K."/>
            <person name="Simmons R."/>
            <person name="Seto K."/>
            <person name="Myers J."/>
            <person name="Bonds A."/>
            <person name="Quandt C.A."/>
            <person name="Barry K."/>
            <person name="Liu P."/>
            <person name="Grigoriev I."/>
            <person name="Longcore J.E."/>
            <person name="James T.Y."/>
        </authorList>
    </citation>
    <scope>NUCLEOTIDE SEQUENCE</scope>
    <source>
        <strain evidence="7">JEL0513</strain>
    </source>
</reference>
<evidence type="ECO:0000256" key="6">
    <source>
        <dbReference type="SAM" id="Phobius"/>
    </source>
</evidence>
<dbReference type="PANTHER" id="PTHR15549:SF30">
    <property type="entry name" value="MID2 DOMAIN-CONTAINING PROTEIN"/>
    <property type="match status" value="1"/>
</dbReference>
<evidence type="ECO:0000256" key="2">
    <source>
        <dbReference type="ARBA" id="ARBA00022692"/>
    </source>
</evidence>
<dbReference type="GO" id="GO:0071944">
    <property type="term" value="C:cell periphery"/>
    <property type="evidence" value="ECO:0007669"/>
    <property type="project" value="UniProtKB-ARBA"/>
</dbReference>
<keyword evidence="4 6" id="KW-0472">Membrane</keyword>
<sequence>MVQWECVSGIGIKASQVSLNTTIHSVAECNAYCSGPTVPLNVKYSSTVVLLPLQNSTATVTATATNSTAVSDPPVCFCVALTEAEVMQLPVSAACVFCSSPLKISSATTPANNVCGVAFNATNITTLALLPIDADLTSTSTLQTTTPPFAASTNADTNSNSANTSPNVGAIVGGVLAALIIIAIAITAFLCWRTRRRTNKHQLFPVVVAAPKLNTAFVASLDNSNPFPTIERNRTSWVAKKSGGVRLSSVGVRIPVKVSGPRKVFLTDHHNNNTTLDDATKRAAASASWEKDDGSSEDDEDNGGDEEDEEDAIDADSSANAHAQSSAANSNSIRSAFKLGNAFVKKWVRDVRPGSAAE</sequence>
<feature type="transmembrane region" description="Helical" evidence="6">
    <location>
        <begin position="168"/>
        <end position="192"/>
    </location>
</feature>
<dbReference type="EMBL" id="JADGJH010000022">
    <property type="protein sequence ID" value="KAJ3141981.1"/>
    <property type="molecule type" value="Genomic_DNA"/>
</dbReference>
<evidence type="ECO:0000256" key="1">
    <source>
        <dbReference type="ARBA" id="ARBA00004167"/>
    </source>
</evidence>
<gene>
    <name evidence="7" type="ORF">HK100_004462</name>
</gene>
<name>A0AAD5T9U8_9FUNG</name>
<evidence type="ECO:0000313" key="8">
    <source>
        <dbReference type="Proteomes" id="UP001211907"/>
    </source>
</evidence>
<organism evidence="7 8">
    <name type="scientific">Physocladia obscura</name>
    <dbReference type="NCBI Taxonomy" id="109957"/>
    <lineage>
        <taxon>Eukaryota</taxon>
        <taxon>Fungi</taxon>
        <taxon>Fungi incertae sedis</taxon>
        <taxon>Chytridiomycota</taxon>
        <taxon>Chytridiomycota incertae sedis</taxon>
        <taxon>Chytridiomycetes</taxon>
        <taxon>Chytridiales</taxon>
        <taxon>Chytriomycetaceae</taxon>
        <taxon>Physocladia</taxon>
    </lineage>
</organism>
<dbReference type="PANTHER" id="PTHR15549">
    <property type="entry name" value="PAIRED IMMUNOGLOBULIN-LIKE TYPE 2 RECEPTOR"/>
    <property type="match status" value="1"/>
</dbReference>
<keyword evidence="8" id="KW-1185">Reference proteome</keyword>
<comment type="caution">
    <text evidence="7">The sequence shown here is derived from an EMBL/GenBank/DDBJ whole genome shotgun (WGS) entry which is preliminary data.</text>
</comment>
<accession>A0AAD5T9U8</accession>
<dbReference type="AlphaFoldDB" id="A0AAD5T9U8"/>
<dbReference type="Proteomes" id="UP001211907">
    <property type="component" value="Unassembled WGS sequence"/>
</dbReference>
<protein>
    <submittedName>
        <fullName evidence="7">Uncharacterized protein</fullName>
    </submittedName>
</protein>
<proteinExistence type="predicted"/>
<dbReference type="InterPro" id="IPR051694">
    <property type="entry name" value="Immunoregulatory_rcpt-like"/>
</dbReference>
<keyword evidence="3 6" id="KW-1133">Transmembrane helix</keyword>
<dbReference type="GO" id="GO:0016020">
    <property type="term" value="C:membrane"/>
    <property type="evidence" value="ECO:0007669"/>
    <property type="project" value="UniProtKB-SubCell"/>
</dbReference>
<evidence type="ECO:0000256" key="3">
    <source>
        <dbReference type="ARBA" id="ARBA00022989"/>
    </source>
</evidence>
<feature type="compositionally biased region" description="Low complexity" evidence="5">
    <location>
        <begin position="315"/>
        <end position="332"/>
    </location>
</feature>
<feature type="compositionally biased region" description="Acidic residues" evidence="5">
    <location>
        <begin position="295"/>
        <end position="314"/>
    </location>
</feature>
<comment type="subcellular location">
    <subcellularLocation>
        <location evidence="1">Membrane</location>
        <topology evidence="1">Single-pass membrane protein</topology>
    </subcellularLocation>
</comment>
<evidence type="ECO:0000256" key="4">
    <source>
        <dbReference type="ARBA" id="ARBA00023136"/>
    </source>
</evidence>
<evidence type="ECO:0000313" key="7">
    <source>
        <dbReference type="EMBL" id="KAJ3141981.1"/>
    </source>
</evidence>
<keyword evidence="2 6" id="KW-0812">Transmembrane</keyword>